<keyword evidence="3 5" id="KW-0067">ATP-binding</keyword>
<reference evidence="6" key="1">
    <citation type="journal article" date="2024" name="J Bioinform Genom">
        <title>Complete genome sequence of the type strain bacterium Sphaerochaeta associata GLS2t (VKM B-2742)t.</title>
        <authorList>
            <person name="Troshina O.Y."/>
            <person name="Tepeeva A.N."/>
            <person name="Arzamasceva V.O."/>
            <person name="Whitman W.B."/>
            <person name="Varghese N."/>
            <person name="Shapiro N."/>
            <person name="Woyke T."/>
            <person name="Kripides N.C."/>
            <person name="Vasilenko O.V."/>
        </authorList>
    </citation>
    <scope>NUCLEOTIDE SEQUENCE [LARGE SCALE GENOMIC DNA]</scope>
    <source>
        <strain evidence="6">GLS2T</strain>
    </source>
</reference>
<evidence type="ECO:0000256" key="2">
    <source>
        <dbReference type="ARBA" id="ARBA00022741"/>
    </source>
</evidence>
<dbReference type="PROSITE" id="PS00211">
    <property type="entry name" value="ABC_TRANSPORTER_1"/>
    <property type="match status" value="1"/>
</dbReference>
<dbReference type="Gene3D" id="3.40.50.300">
    <property type="entry name" value="P-loop containing nucleotide triphosphate hydrolases"/>
    <property type="match status" value="1"/>
</dbReference>
<dbReference type="SMART" id="SM00382">
    <property type="entry name" value="AAA"/>
    <property type="match status" value="1"/>
</dbReference>
<dbReference type="InterPro" id="IPR017871">
    <property type="entry name" value="ABC_transporter-like_CS"/>
</dbReference>
<evidence type="ECO:0000313" key="6">
    <source>
        <dbReference type="Proteomes" id="UP000829708"/>
    </source>
</evidence>
<dbReference type="InterPro" id="IPR003439">
    <property type="entry name" value="ABC_transporter-like_ATP-bd"/>
</dbReference>
<dbReference type="InterPro" id="IPR027417">
    <property type="entry name" value="P-loop_NTPase"/>
</dbReference>
<dbReference type="PANTHER" id="PTHR42939:SF1">
    <property type="entry name" value="ABC TRANSPORTER ATP-BINDING PROTEIN ALBC-RELATED"/>
    <property type="match status" value="1"/>
</dbReference>
<dbReference type="Proteomes" id="UP000829708">
    <property type="component" value="Chromosome"/>
</dbReference>
<dbReference type="InterPro" id="IPR003593">
    <property type="entry name" value="AAA+_ATPase"/>
</dbReference>
<evidence type="ECO:0000313" key="5">
    <source>
        <dbReference type="EMBL" id="UOM52457.1"/>
    </source>
</evidence>
<feature type="domain" description="ABC transporter" evidence="4">
    <location>
        <begin position="2"/>
        <end position="234"/>
    </location>
</feature>
<dbReference type="Pfam" id="PF00005">
    <property type="entry name" value="ABC_tran"/>
    <property type="match status" value="1"/>
</dbReference>
<keyword evidence="1" id="KW-0813">Transport</keyword>
<dbReference type="CDD" id="cd03230">
    <property type="entry name" value="ABC_DR_subfamily_A"/>
    <property type="match status" value="1"/>
</dbReference>
<evidence type="ECO:0000256" key="1">
    <source>
        <dbReference type="ARBA" id="ARBA00022448"/>
    </source>
</evidence>
<gene>
    <name evidence="5" type="ORF">MUG09_06725</name>
</gene>
<dbReference type="SUPFAM" id="SSF52540">
    <property type="entry name" value="P-loop containing nucleoside triphosphate hydrolases"/>
    <property type="match status" value="1"/>
</dbReference>
<keyword evidence="6" id="KW-1185">Reference proteome</keyword>
<proteinExistence type="predicted"/>
<dbReference type="GO" id="GO:0005524">
    <property type="term" value="F:ATP binding"/>
    <property type="evidence" value="ECO:0007669"/>
    <property type="project" value="UniProtKB-KW"/>
</dbReference>
<dbReference type="InterPro" id="IPR051782">
    <property type="entry name" value="ABC_Transporter_VariousFunc"/>
</dbReference>
<dbReference type="PANTHER" id="PTHR42939">
    <property type="entry name" value="ABC TRANSPORTER ATP-BINDING PROTEIN ALBC-RELATED"/>
    <property type="match status" value="1"/>
</dbReference>
<dbReference type="PROSITE" id="PS50893">
    <property type="entry name" value="ABC_TRANSPORTER_2"/>
    <property type="match status" value="1"/>
</dbReference>
<name>A0ABY4DDX7_9SPIR</name>
<sequence length="246" mass="27245">MLECKHLYKRYGNQKKNAVDDLSLTIESGRIFGFLGPNGAGKSTTIKMLVGLLKPDQGTIQFDGKNSKTDALSYKQSIGYVPDEPVFYERMTALEHLTFIADIYEVEQKVRKARIDELSKTLLLSDALSDQISSYSHGMKQKLSVIAALLPSPKLLILDEPMVGLDPKASYILKQLLKSYAQAGNTVFFSTHVLEVAQQLCDTLGIIKEGRLLYCGTFEQLQADAGEGTENLEQLFLELTDEGTPS</sequence>
<keyword evidence="2" id="KW-0547">Nucleotide-binding</keyword>
<organism evidence="5 6">
    <name type="scientific">Sphaerochaeta associata</name>
    <dbReference type="NCBI Taxonomy" id="1129264"/>
    <lineage>
        <taxon>Bacteria</taxon>
        <taxon>Pseudomonadati</taxon>
        <taxon>Spirochaetota</taxon>
        <taxon>Spirochaetia</taxon>
        <taxon>Spirochaetales</taxon>
        <taxon>Sphaerochaetaceae</taxon>
        <taxon>Sphaerochaeta</taxon>
    </lineage>
</organism>
<accession>A0ABY4DDX7</accession>
<protein>
    <submittedName>
        <fullName evidence="5">ABC transporter ATP-binding protein</fullName>
    </submittedName>
</protein>
<dbReference type="RefSeq" id="WP_244774784.1">
    <property type="nucleotide sequence ID" value="NZ_CP094929.1"/>
</dbReference>
<evidence type="ECO:0000256" key="3">
    <source>
        <dbReference type="ARBA" id="ARBA00022840"/>
    </source>
</evidence>
<evidence type="ECO:0000259" key="4">
    <source>
        <dbReference type="PROSITE" id="PS50893"/>
    </source>
</evidence>
<dbReference type="EMBL" id="CP094929">
    <property type="protein sequence ID" value="UOM52457.1"/>
    <property type="molecule type" value="Genomic_DNA"/>
</dbReference>